<dbReference type="FunCoup" id="A0A5E4GML2">
    <property type="interactions" value="68"/>
</dbReference>
<feature type="domain" description="TIR" evidence="3">
    <location>
        <begin position="53"/>
        <end position="228"/>
    </location>
</feature>
<gene>
    <name evidence="4" type="ORF">ALMOND_2B003547</name>
</gene>
<dbReference type="GO" id="GO:0043531">
    <property type="term" value="F:ADP binding"/>
    <property type="evidence" value="ECO:0007669"/>
    <property type="project" value="InterPro"/>
</dbReference>
<dbReference type="SUPFAM" id="SSF52540">
    <property type="entry name" value="P-loop containing nucleoside triphosphate hydrolases"/>
    <property type="match status" value="1"/>
</dbReference>
<protein>
    <submittedName>
        <fullName evidence="4">PREDICTED: TMV resistance</fullName>
    </submittedName>
</protein>
<dbReference type="InParanoid" id="A0A5E4GML2"/>
<organism evidence="4 5">
    <name type="scientific">Prunus dulcis</name>
    <name type="common">Almond</name>
    <name type="synonym">Amygdalus dulcis</name>
    <dbReference type="NCBI Taxonomy" id="3755"/>
    <lineage>
        <taxon>Eukaryota</taxon>
        <taxon>Viridiplantae</taxon>
        <taxon>Streptophyta</taxon>
        <taxon>Embryophyta</taxon>
        <taxon>Tracheophyta</taxon>
        <taxon>Spermatophyta</taxon>
        <taxon>Magnoliopsida</taxon>
        <taxon>eudicotyledons</taxon>
        <taxon>Gunneridae</taxon>
        <taxon>Pentapetalae</taxon>
        <taxon>rosids</taxon>
        <taxon>fabids</taxon>
        <taxon>Rosales</taxon>
        <taxon>Rosaceae</taxon>
        <taxon>Amygdaloideae</taxon>
        <taxon>Amygdaleae</taxon>
        <taxon>Prunus</taxon>
    </lineage>
</organism>
<evidence type="ECO:0000256" key="1">
    <source>
        <dbReference type="ARBA" id="ARBA00023027"/>
    </source>
</evidence>
<accession>A0A5E4GML2</accession>
<dbReference type="Pfam" id="PF00931">
    <property type="entry name" value="NB-ARC"/>
    <property type="match status" value="1"/>
</dbReference>
<evidence type="ECO:0000313" key="5">
    <source>
        <dbReference type="Proteomes" id="UP000327085"/>
    </source>
</evidence>
<dbReference type="PRINTS" id="PR00364">
    <property type="entry name" value="DISEASERSIST"/>
</dbReference>
<reference evidence="5" key="1">
    <citation type="journal article" date="2020" name="Plant J.">
        <title>Transposons played a major role in the diversification between the closely related almond and peach genomes: results from the almond genome sequence.</title>
        <authorList>
            <person name="Alioto T."/>
            <person name="Alexiou K.G."/>
            <person name="Bardil A."/>
            <person name="Barteri F."/>
            <person name="Castanera R."/>
            <person name="Cruz F."/>
            <person name="Dhingra A."/>
            <person name="Duval H."/>
            <person name="Fernandez I Marti A."/>
            <person name="Frias L."/>
            <person name="Galan B."/>
            <person name="Garcia J.L."/>
            <person name="Howad W."/>
            <person name="Gomez-Garrido J."/>
            <person name="Gut M."/>
            <person name="Julca I."/>
            <person name="Morata J."/>
            <person name="Puigdomenech P."/>
            <person name="Ribeca P."/>
            <person name="Rubio Cabetas M.J."/>
            <person name="Vlasova A."/>
            <person name="Wirthensohn M."/>
            <person name="Garcia-Mas J."/>
            <person name="Gabaldon T."/>
            <person name="Casacuberta J.M."/>
            <person name="Arus P."/>
        </authorList>
    </citation>
    <scope>NUCLEOTIDE SEQUENCE [LARGE SCALE GENOMIC DNA]</scope>
    <source>
        <strain evidence="5">cv. Texas</strain>
    </source>
</reference>
<dbReference type="GO" id="GO:0007165">
    <property type="term" value="P:signal transduction"/>
    <property type="evidence" value="ECO:0007669"/>
    <property type="project" value="InterPro"/>
</dbReference>
<dbReference type="InterPro" id="IPR027417">
    <property type="entry name" value="P-loop_NTPase"/>
</dbReference>
<dbReference type="Gene3D" id="1.10.8.430">
    <property type="entry name" value="Helical domain of apoptotic protease-activating factors"/>
    <property type="match status" value="1"/>
</dbReference>
<dbReference type="EMBL" id="CABIKO010001066">
    <property type="protein sequence ID" value="VVA40752.1"/>
    <property type="molecule type" value="Genomic_DNA"/>
</dbReference>
<dbReference type="OMA" id="PKFEAHC"/>
<dbReference type="Proteomes" id="UP000327085">
    <property type="component" value="Chromosome 2"/>
</dbReference>
<dbReference type="PANTHER" id="PTHR11017:SF578">
    <property type="entry name" value="ADP-RIBOSYL CYCLASE_CYCLIC ADP-RIBOSE HYDROLASE"/>
    <property type="match status" value="1"/>
</dbReference>
<dbReference type="SMART" id="SM00255">
    <property type="entry name" value="TIR"/>
    <property type="match status" value="1"/>
</dbReference>
<dbReference type="InterPro" id="IPR035897">
    <property type="entry name" value="Toll_tir_struct_dom_sf"/>
</dbReference>
<feature type="compositionally biased region" description="Low complexity" evidence="2">
    <location>
        <begin position="35"/>
        <end position="46"/>
    </location>
</feature>
<feature type="region of interest" description="Disordered" evidence="2">
    <location>
        <begin position="19"/>
        <end position="49"/>
    </location>
</feature>
<dbReference type="Pfam" id="PF01582">
    <property type="entry name" value="TIR"/>
    <property type="match status" value="1"/>
</dbReference>
<dbReference type="Gramene" id="VVA40752">
    <property type="protein sequence ID" value="VVA40752"/>
    <property type="gene ID" value="Prudul26B003547"/>
</dbReference>
<keyword evidence="1" id="KW-0520">NAD</keyword>
<proteinExistence type="predicted"/>
<dbReference type="PROSITE" id="PS50104">
    <property type="entry name" value="TIR"/>
    <property type="match status" value="1"/>
</dbReference>
<evidence type="ECO:0000259" key="3">
    <source>
        <dbReference type="PROSITE" id="PS50104"/>
    </source>
</evidence>
<dbReference type="InterPro" id="IPR002182">
    <property type="entry name" value="NB-ARC"/>
</dbReference>
<dbReference type="SMART" id="SM00382">
    <property type="entry name" value="AAA"/>
    <property type="match status" value="1"/>
</dbReference>
<sequence>MFYVKSLFRLMGSSPMPIDSGVESQLPSDPPPTTTQPVSSSPSSSSFANDSSWKYDVFLSFRGKDTRFNFTDHLYKALCDKGIYTFIDRELVRGEEISSAFVKSIEESRISLIVFSEDYASSRWCLDELVKILQCKKSKQQVVLPIFYKVDPSDVRNQKGKFGDAFEELIKRKFKNDKEKVLIWREAQVLIWREALTEAANLSGHTFKDGMYEATFINDIVKGIVKGILSVPSWHVAAHPVGIESHVEDVERLLDVGGNGRRMVGIWGTSGIGKTTIAKAIWNAIAHEFEGSCFLPNVRENSMPHGGLIKLQKTLLHKYLGNKLKIQSVDEGIGVIKERLRHKKILLILDDVDHLEQLENLAGDDWFGEGSRVIITTKNRGLLENHGIELIYKVKKLDYNQALELFSWHAFGRSEPPKDYLELTQRAIAFADGLPLALTILGSHLRNTGIQRWQVILDDYKGQPYTAY</sequence>
<dbReference type="InterPro" id="IPR042197">
    <property type="entry name" value="Apaf_helical"/>
</dbReference>
<dbReference type="Gene3D" id="3.40.50.300">
    <property type="entry name" value="P-loop containing nucleotide triphosphate hydrolases"/>
    <property type="match status" value="1"/>
</dbReference>
<dbReference type="GO" id="GO:0006952">
    <property type="term" value="P:defense response"/>
    <property type="evidence" value="ECO:0007669"/>
    <property type="project" value="InterPro"/>
</dbReference>
<dbReference type="InterPro" id="IPR000157">
    <property type="entry name" value="TIR_dom"/>
</dbReference>
<evidence type="ECO:0000313" key="4">
    <source>
        <dbReference type="EMBL" id="VVA40752.1"/>
    </source>
</evidence>
<evidence type="ECO:0000256" key="2">
    <source>
        <dbReference type="SAM" id="MobiDB-lite"/>
    </source>
</evidence>
<dbReference type="Gene3D" id="3.40.50.10140">
    <property type="entry name" value="Toll/interleukin-1 receptor homology (TIR) domain"/>
    <property type="match status" value="1"/>
</dbReference>
<dbReference type="SUPFAM" id="SSF52200">
    <property type="entry name" value="Toll/Interleukin receptor TIR domain"/>
    <property type="match status" value="1"/>
</dbReference>
<dbReference type="PANTHER" id="PTHR11017">
    <property type="entry name" value="LEUCINE-RICH REPEAT-CONTAINING PROTEIN"/>
    <property type="match status" value="1"/>
</dbReference>
<name>A0A5E4GML2_PRUDU</name>
<dbReference type="InterPro" id="IPR003593">
    <property type="entry name" value="AAA+_ATPase"/>
</dbReference>
<dbReference type="AlphaFoldDB" id="A0A5E4GML2"/>
<dbReference type="InterPro" id="IPR044974">
    <property type="entry name" value="Disease_R_plants"/>
</dbReference>
<dbReference type="FunFam" id="3.40.50.10140:FF:000007">
    <property type="entry name" value="Disease resistance protein (TIR-NBS-LRR class)"/>
    <property type="match status" value="1"/>
</dbReference>